<accession>A0A640TTQ1</accession>
<gene>
    <name evidence="2" type="ORF">Sliba_59480</name>
</gene>
<evidence type="ECO:0000256" key="1">
    <source>
        <dbReference type="SAM" id="MobiDB-lite"/>
    </source>
</evidence>
<sequence>MILATRRTLSLGTRRTRRRRPLHGSPTLILAPRRTLSLGTRRTRRRRPLHGRPASRLGTHLTPRPAMKPGTNPDALPRAHVARLARAQATPGARTSSGTRPRHSSEPRGRPRAPVSRLVHPPRDRKSQGRQAQFGGAADDGHQRIAQDTTGCRGTDVVPQLPSEGGVAVRAQRRGEAGLRDGAGRPQDPLDGGRGGPAATAATVRAPGRSLRGRPDLRPLRTLRLLGTPRPPPPPEQPHPQSLLPFSPLHQGGDL</sequence>
<feature type="compositionally biased region" description="Low complexity" evidence="1">
    <location>
        <begin position="197"/>
        <end position="210"/>
    </location>
</feature>
<organism evidence="2 3">
    <name type="scientific">Streptomyces nigrescens</name>
    <dbReference type="NCBI Taxonomy" id="1920"/>
    <lineage>
        <taxon>Bacteria</taxon>
        <taxon>Bacillati</taxon>
        <taxon>Actinomycetota</taxon>
        <taxon>Actinomycetes</taxon>
        <taxon>Kitasatosporales</taxon>
        <taxon>Streptomycetaceae</taxon>
        <taxon>Streptomyces</taxon>
    </lineage>
</organism>
<comment type="caution">
    <text evidence="2">The sequence shown here is derived from an EMBL/GenBank/DDBJ whole genome shotgun (WGS) entry which is preliminary data.</text>
</comment>
<dbReference type="Proteomes" id="UP000429552">
    <property type="component" value="Unassembled WGS sequence"/>
</dbReference>
<proteinExistence type="predicted"/>
<feature type="region of interest" description="Disordered" evidence="1">
    <location>
        <begin position="1"/>
        <end position="142"/>
    </location>
</feature>
<name>A0A640TTQ1_STRNI</name>
<feature type="compositionally biased region" description="Pro residues" evidence="1">
    <location>
        <begin position="229"/>
        <end position="238"/>
    </location>
</feature>
<evidence type="ECO:0000313" key="3">
    <source>
        <dbReference type="Proteomes" id="UP000429552"/>
    </source>
</evidence>
<dbReference type="EMBL" id="BLIP01000002">
    <property type="protein sequence ID" value="GFE25495.1"/>
    <property type="molecule type" value="Genomic_DNA"/>
</dbReference>
<protein>
    <submittedName>
        <fullName evidence="2">Uncharacterized protein</fullName>
    </submittedName>
</protein>
<feature type="compositionally biased region" description="Basic and acidic residues" evidence="1">
    <location>
        <begin position="174"/>
        <end position="183"/>
    </location>
</feature>
<dbReference type="AlphaFoldDB" id="A0A640TTQ1"/>
<feature type="compositionally biased region" description="Low complexity" evidence="1">
    <location>
        <begin position="1"/>
        <end position="13"/>
    </location>
</feature>
<evidence type="ECO:0000313" key="2">
    <source>
        <dbReference type="EMBL" id="GFE25495.1"/>
    </source>
</evidence>
<reference evidence="2 3" key="1">
    <citation type="submission" date="2019-12" db="EMBL/GenBank/DDBJ databases">
        <title>Whole genome shotgun sequence of Streptomyces libani subsp. libani NBRC 13452.</title>
        <authorList>
            <person name="Ichikawa N."/>
            <person name="Kimura A."/>
            <person name="Kitahashi Y."/>
            <person name="Komaki H."/>
            <person name="Tamura T."/>
        </authorList>
    </citation>
    <scope>NUCLEOTIDE SEQUENCE [LARGE SCALE GENOMIC DNA]</scope>
    <source>
        <strain evidence="2 3">NBRC 13452</strain>
    </source>
</reference>
<feature type="compositionally biased region" description="Basic residues" evidence="1">
    <location>
        <begin position="41"/>
        <end position="50"/>
    </location>
</feature>
<feature type="region of interest" description="Disordered" evidence="1">
    <location>
        <begin position="174"/>
        <end position="255"/>
    </location>
</feature>